<dbReference type="Proteomes" id="UP001175000">
    <property type="component" value="Unassembled WGS sequence"/>
</dbReference>
<comment type="caution">
    <text evidence="1">The sequence shown here is derived from an EMBL/GenBank/DDBJ whole genome shotgun (WGS) entry which is preliminary data.</text>
</comment>
<evidence type="ECO:0000313" key="1">
    <source>
        <dbReference type="EMBL" id="KAK0632828.1"/>
    </source>
</evidence>
<protein>
    <submittedName>
        <fullName evidence="1">Uncharacterized protein</fullName>
    </submittedName>
</protein>
<evidence type="ECO:0000313" key="2">
    <source>
        <dbReference type="Proteomes" id="UP001175000"/>
    </source>
</evidence>
<gene>
    <name evidence="1" type="ORF">B0T14DRAFT_45004</name>
</gene>
<name>A0AA40CCY2_9PEZI</name>
<keyword evidence="2" id="KW-1185">Reference proteome</keyword>
<accession>A0AA40CCY2</accession>
<dbReference type="EMBL" id="JAULSU010000001">
    <property type="protein sequence ID" value="KAK0632828.1"/>
    <property type="molecule type" value="Genomic_DNA"/>
</dbReference>
<dbReference type="AlphaFoldDB" id="A0AA40CCY2"/>
<organism evidence="1 2">
    <name type="scientific">Immersiella caudata</name>
    <dbReference type="NCBI Taxonomy" id="314043"/>
    <lineage>
        <taxon>Eukaryota</taxon>
        <taxon>Fungi</taxon>
        <taxon>Dikarya</taxon>
        <taxon>Ascomycota</taxon>
        <taxon>Pezizomycotina</taxon>
        <taxon>Sordariomycetes</taxon>
        <taxon>Sordariomycetidae</taxon>
        <taxon>Sordariales</taxon>
        <taxon>Lasiosphaeriaceae</taxon>
        <taxon>Immersiella</taxon>
    </lineage>
</organism>
<proteinExistence type="predicted"/>
<reference evidence="1" key="1">
    <citation type="submission" date="2023-06" db="EMBL/GenBank/DDBJ databases">
        <title>Genome-scale phylogeny and comparative genomics of the fungal order Sordariales.</title>
        <authorList>
            <consortium name="Lawrence Berkeley National Laboratory"/>
            <person name="Hensen N."/>
            <person name="Bonometti L."/>
            <person name="Westerberg I."/>
            <person name="Brannstrom I.O."/>
            <person name="Guillou S."/>
            <person name="Cros-Aarteil S."/>
            <person name="Calhoun S."/>
            <person name="Haridas S."/>
            <person name="Kuo A."/>
            <person name="Mondo S."/>
            <person name="Pangilinan J."/>
            <person name="Riley R."/>
            <person name="Labutti K."/>
            <person name="Andreopoulos B."/>
            <person name="Lipzen A."/>
            <person name="Chen C."/>
            <person name="Yanf M."/>
            <person name="Daum C."/>
            <person name="Ng V."/>
            <person name="Clum A."/>
            <person name="Steindorff A."/>
            <person name="Ohm R."/>
            <person name="Martin F."/>
            <person name="Silar P."/>
            <person name="Natvig D."/>
            <person name="Lalanne C."/>
            <person name="Gautier V."/>
            <person name="Ament-Velasquez S.L."/>
            <person name="Kruys A."/>
            <person name="Hutchinson M.I."/>
            <person name="Powell A.J."/>
            <person name="Barry K."/>
            <person name="Miller A.N."/>
            <person name="Grigoriev I.V."/>
            <person name="Debuchy R."/>
            <person name="Gladieux P."/>
            <person name="Thoren M.H."/>
            <person name="Johannesson H."/>
        </authorList>
    </citation>
    <scope>NUCLEOTIDE SEQUENCE</scope>
    <source>
        <strain evidence="1">CBS 606.72</strain>
    </source>
</reference>
<sequence>MCPKGIGRGLDFDFAFYGEGKPRGSPLGTRVSFRQRGPCIKRGYHGECKRRKPSVNMRYRCWKCKTNPCPSTCVTTSTPVATSTTTEDKLRFNYDNRDKFVLTTTTTTSFAPTTTTTTTITSTTTTTTTTPVTQECPLGTGVAYRNQAWGNQYSTPLAISEGQVIALVGTWIYGSTTRFGALVALFVFPTALAPILQGQRSARGT</sequence>